<name>A0ABN2H7F7_9ACTN</name>
<dbReference type="PANTHER" id="PTHR30061">
    <property type="entry name" value="MALTOSE-BINDING PERIPLASMIC PROTEIN"/>
    <property type="match status" value="1"/>
</dbReference>
<proteinExistence type="inferred from homology"/>
<dbReference type="InterPro" id="IPR006059">
    <property type="entry name" value="SBP"/>
</dbReference>
<organism evidence="4 5">
    <name type="scientific">Streptomyces yatensis</name>
    <dbReference type="NCBI Taxonomy" id="155177"/>
    <lineage>
        <taxon>Bacteria</taxon>
        <taxon>Bacillati</taxon>
        <taxon>Actinomycetota</taxon>
        <taxon>Actinomycetes</taxon>
        <taxon>Kitasatosporales</taxon>
        <taxon>Streptomycetaceae</taxon>
        <taxon>Streptomyces</taxon>
        <taxon>Streptomyces violaceusniger group</taxon>
    </lineage>
</organism>
<sequence length="468" mass="48121">MSSRSSRSSRPGRLPVLAALLTTVTVTTLTACGGSGEEATGAAPGPSALGAAKGPVTVTLWHGLGGPAGKAFQKEIDAFNKANSGKIVVKSSFQGSYADAIAKYTSAIRDGGTPSIMVSNDITTGYLRDAHQTVSAQDMAAANPKDLDLDRLRPAARDYYTADGELLAVPLNTSMPLLYVNDELLDRAGVDRSSLGTLEGVAAAARKIHARVPGVKGIDMPLDGWWFEQLTAAAGASYCTPDNGRKGDGATALSLTGGPQRKAIGTMAELYTDGAALNTGVDGNAALSAFTAGKTAMMFNSSGAIGGLEEAKMTGYTALPYPLSGSPSHAGAAIGGAAMWVDQAGHSKAEQVASWKAISYLASAEAQERFAKASGYAPINTEVDSSATWKQFLAKNQPYAVLGKQFADTRPTTATSGCLTGAMSGVRAVVVPEMQQAFNGKAPLDTALRAAEKAATAKIKDYRGQAGQ</sequence>
<dbReference type="Pfam" id="PF13416">
    <property type="entry name" value="SBP_bac_8"/>
    <property type="match status" value="1"/>
</dbReference>
<dbReference type="Proteomes" id="UP001499947">
    <property type="component" value="Unassembled WGS sequence"/>
</dbReference>
<dbReference type="PANTHER" id="PTHR30061:SF50">
    <property type="entry name" value="MALTOSE_MALTODEXTRIN-BINDING PERIPLASMIC PROTEIN"/>
    <property type="match status" value="1"/>
</dbReference>
<keyword evidence="2" id="KW-0813">Transport</keyword>
<evidence type="ECO:0000256" key="2">
    <source>
        <dbReference type="ARBA" id="ARBA00022448"/>
    </source>
</evidence>
<comment type="similarity">
    <text evidence="1">Belongs to the bacterial solute-binding protein 1 family.</text>
</comment>
<keyword evidence="3" id="KW-0732">Signal</keyword>
<evidence type="ECO:0000313" key="5">
    <source>
        <dbReference type="Proteomes" id="UP001499947"/>
    </source>
</evidence>
<protein>
    <submittedName>
        <fullName evidence="4">ABC transporter substrate-binding protein</fullName>
    </submittedName>
</protein>
<evidence type="ECO:0000313" key="4">
    <source>
        <dbReference type="EMBL" id="GAA1683209.1"/>
    </source>
</evidence>
<gene>
    <name evidence="4" type="ORF">GCM10009680_23510</name>
</gene>
<dbReference type="Gene3D" id="3.40.190.10">
    <property type="entry name" value="Periplasmic binding protein-like II"/>
    <property type="match status" value="2"/>
</dbReference>
<evidence type="ECO:0000256" key="1">
    <source>
        <dbReference type="ARBA" id="ARBA00008520"/>
    </source>
</evidence>
<reference evidence="4 5" key="1">
    <citation type="journal article" date="2019" name="Int. J. Syst. Evol. Microbiol.">
        <title>The Global Catalogue of Microorganisms (GCM) 10K type strain sequencing project: providing services to taxonomists for standard genome sequencing and annotation.</title>
        <authorList>
            <consortium name="The Broad Institute Genomics Platform"/>
            <consortium name="The Broad Institute Genome Sequencing Center for Infectious Disease"/>
            <person name="Wu L."/>
            <person name="Ma J."/>
        </authorList>
    </citation>
    <scope>NUCLEOTIDE SEQUENCE [LARGE SCALE GENOMIC DNA]</scope>
    <source>
        <strain evidence="4 5">JCM 13244</strain>
    </source>
</reference>
<dbReference type="EMBL" id="BAAALR010000029">
    <property type="protein sequence ID" value="GAA1683209.1"/>
    <property type="molecule type" value="Genomic_DNA"/>
</dbReference>
<dbReference type="PROSITE" id="PS51257">
    <property type="entry name" value="PROKAR_LIPOPROTEIN"/>
    <property type="match status" value="1"/>
</dbReference>
<accession>A0ABN2H7F7</accession>
<keyword evidence="5" id="KW-1185">Reference proteome</keyword>
<dbReference type="RefSeq" id="WP_211124508.1">
    <property type="nucleotide sequence ID" value="NZ_BAAALR010000029.1"/>
</dbReference>
<dbReference type="SUPFAM" id="SSF53850">
    <property type="entry name" value="Periplasmic binding protein-like II"/>
    <property type="match status" value="1"/>
</dbReference>
<evidence type="ECO:0000256" key="3">
    <source>
        <dbReference type="ARBA" id="ARBA00022729"/>
    </source>
</evidence>
<comment type="caution">
    <text evidence="4">The sequence shown here is derived from an EMBL/GenBank/DDBJ whole genome shotgun (WGS) entry which is preliminary data.</text>
</comment>